<feature type="domain" description="Metallo-beta-lactamase" evidence="5">
    <location>
        <begin position="20"/>
        <end position="181"/>
    </location>
</feature>
<keyword evidence="7" id="KW-1185">Reference proteome</keyword>
<sequence length="227" mass="25230">MNSSQEITVTTLKVSQGRFINNNYLVVNRRTGKALLIDPAWEKARLETALHEANAELAGILLTHAHADHTDLAASLADIHGCPVWMSRQEAQFSGFAIAALQTFEEQCFEVGGMMIRPVITPGHTPGSTCYWIGPHLFTGDTLFIEGCGLCPDRAAAKSMFASLERLKALLSQQVRIYPGHSYVQPPGLTLEQVFRFNLYLSLDDEEVFINFRMRSGQARANWLAFS</sequence>
<evidence type="ECO:0000313" key="7">
    <source>
        <dbReference type="Proteomes" id="UP001164712"/>
    </source>
</evidence>
<accession>A0ABY7HU61</accession>
<evidence type="ECO:0000313" key="6">
    <source>
        <dbReference type="EMBL" id="WAT02507.1"/>
    </source>
</evidence>
<evidence type="ECO:0000259" key="5">
    <source>
        <dbReference type="SMART" id="SM00849"/>
    </source>
</evidence>
<dbReference type="PANTHER" id="PTHR46233:SF3">
    <property type="entry name" value="HYDROXYACYLGLUTATHIONE HYDROLASE GLOC"/>
    <property type="match status" value="1"/>
</dbReference>
<dbReference type="EMBL" id="CP114058">
    <property type="protein sequence ID" value="WAT02507.1"/>
    <property type="molecule type" value="Genomic_DNA"/>
</dbReference>
<proteinExistence type="predicted"/>
<dbReference type="InterPro" id="IPR001279">
    <property type="entry name" value="Metallo-B-lactamas"/>
</dbReference>
<protein>
    <submittedName>
        <fullName evidence="6">MBL fold metallo-hydrolase</fullName>
    </submittedName>
</protein>
<dbReference type="SUPFAM" id="SSF56281">
    <property type="entry name" value="Metallo-hydrolase/oxidoreductase"/>
    <property type="match status" value="1"/>
</dbReference>
<organism evidence="6 7">
    <name type="scientific">Rouxiella chamberiensis</name>
    <dbReference type="NCBI Taxonomy" id="1513468"/>
    <lineage>
        <taxon>Bacteria</taxon>
        <taxon>Pseudomonadati</taxon>
        <taxon>Pseudomonadota</taxon>
        <taxon>Gammaproteobacteria</taxon>
        <taxon>Enterobacterales</taxon>
        <taxon>Yersiniaceae</taxon>
        <taxon>Rouxiella</taxon>
    </lineage>
</organism>
<keyword evidence="4" id="KW-0862">Zinc</keyword>
<dbReference type="InterPro" id="IPR051453">
    <property type="entry name" value="MBL_Glyoxalase_II"/>
</dbReference>
<evidence type="ECO:0000256" key="2">
    <source>
        <dbReference type="ARBA" id="ARBA00022723"/>
    </source>
</evidence>
<keyword evidence="3" id="KW-0378">Hydrolase</keyword>
<dbReference type="RefSeq" id="WP_241481397.1">
    <property type="nucleotide sequence ID" value="NZ_CP114058.1"/>
</dbReference>
<evidence type="ECO:0000256" key="1">
    <source>
        <dbReference type="ARBA" id="ARBA00001947"/>
    </source>
</evidence>
<dbReference type="SMART" id="SM00849">
    <property type="entry name" value="Lactamase_B"/>
    <property type="match status" value="1"/>
</dbReference>
<dbReference type="Gene3D" id="3.60.15.10">
    <property type="entry name" value="Ribonuclease Z/Hydroxyacylglutathione hydrolase-like"/>
    <property type="match status" value="1"/>
</dbReference>
<gene>
    <name evidence="6" type="ORF">O1V66_08020</name>
</gene>
<dbReference type="CDD" id="cd16275">
    <property type="entry name" value="BaeB-like_MBL-fold"/>
    <property type="match status" value="1"/>
</dbReference>
<evidence type="ECO:0000256" key="3">
    <source>
        <dbReference type="ARBA" id="ARBA00022801"/>
    </source>
</evidence>
<reference evidence="6" key="1">
    <citation type="submission" date="2022-12" db="EMBL/GenBank/DDBJ databases">
        <title>Complete genome sequence of an Australian strain of Rouxiella badensis DAR84756 and resolution of the R. badensis DSM100043 and R. chamberiensis DSM28324 genomes.</title>
        <authorList>
            <person name="Paul S."/>
            <person name="Anderson P.J."/>
            <person name="Maynard G."/>
            <person name="Dyall-Smith M."/>
            <person name="Kudinha T."/>
        </authorList>
    </citation>
    <scope>NUCLEOTIDE SEQUENCE</scope>
    <source>
        <strain evidence="6">DSM 28324</strain>
    </source>
</reference>
<dbReference type="Proteomes" id="UP001164712">
    <property type="component" value="Chromosome"/>
</dbReference>
<dbReference type="NCBIfam" id="NF041804">
    <property type="entry name" value="MBL_fold_SolJ"/>
    <property type="match status" value="1"/>
</dbReference>
<name>A0ABY7HU61_9GAMM</name>
<dbReference type="PANTHER" id="PTHR46233">
    <property type="entry name" value="HYDROXYACYLGLUTATHIONE HYDROLASE GLOC"/>
    <property type="match status" value="1"/>
</dbReference>
<keyword evidence="2" id="KW-0479">Metal-binding</keyword>
<dbReference type="Pfam" id="PF00753">
    <property type="entry name" value="Lactamase_B"/>
    <property type="match status" value="1"/>
</dbReference>
<dbReference type="InterPro" id="IPR036866">
    <property type="entry name" value="RibonucZ/Hydroxyglut_hydro"/>
</dbReference>
<comment type="cofactor">
    <cofactor evidence="1">
        <name>Zn(2+)</name>
        <dbReference type="ChEBI" id="CHEBI:29105"/>
    </cofactor>
</comment>
<evidence type="ECO:0000256" key="4">
    <source>
        <dbReference type="ARBA" id="ARBA00022833"/>
    </source>
</evidence>